<gene>
    <name evidence="1" type="ORF">GCM10009125_12630</name>
</gene>
<organism evidence="1 2">
    <name type="scientific">Castellaniella daejeonensis</name>
    <dbReference type="NCBI Taxonomy" id="659013"/>
    <lineage>
        <taxon>Bacteria</taxon>
        <taxon>Pseudomonadati</taxon>
        <taxon>Pseudomonadota</taxon>
        <taxon>Betaproteobacteria</taxon>
        <taxon>Burkholderiales</taxon>
        <taxon>Alcaligenaceae</taxon>
        <taxon>Castellaniella</taxon>
    </lineage>
</organism>
<reference evidence="2" key="1">
    <citation type="journal article" date="2019" name="Int. J. Syst. Evol. Microbiol.">
        <title>The Global Catalogue of Microorganisms (GCM) 10K type strain sequencing project: providing services to taxonomists for standard genome sequencing and annotation.</title>
        <authorList>
            <consortium name="The Broad Institute Genomics Platform"/>
            <consortium name="The Broad Institute Genome Sequencing Center for Infectious Disease"/>
            <person name="Wu L."/>
            <person name="Ma J."/>
        </authorList>
    </citation>
    <scope>NUCLEOTIDE SEQUENCE [LARGE SCALE GENOMIC DNA]</scope>
    <source>
        <strain evidence="2">JCM 16240</strain>
    </source>
</reference>
<protein>
    <recommendedName>
        <fullName evidence="3">Motility protein</fullName>
    </recommendedName>
</protein>
<comment type="caution">
    <text evidence="1">The sequence shown here is derived from an EMBL/GenBank/DDBJ whole genome shotgun (WGS) entry which is preliminary data.</text>
</comment>
<evidence type="ECO:0008006" key="3">
    <source>
        <dbReference type="Google" id="ProtNLM"/>
    </source>
</evidence>
<dbReference type="Proteomes" id="UP001501176">
    <property type="component" value="Unassembled WGS sequence"/>
</dbReference>
<accession>A0ABP3D757</accession>
<sequence>MSDSVESAVAAATGLQNWAMMQEKDNLLLRKVLDGQANTILSLVNSVPSAPQLATSGMVGTLLHTTA</sequence>
<evidence type="ECO:0000313" key="2">
    <source>
        <dbReference type="Proteomes" id="UP001501176"/>
    </source>
</evidence>
<dbReference type="RefSeq" id="WP_325126619.1">
    <property type="nucleotide sequence ID" value="NZ_BAAAFN010000009.1"/>
</dbReference>
<dbReference type="EMBL" id="BAAAFN010000009">
    <property type="protein sequence ID" value="GAA0225132.1"/>
    <property type="molecule type" value="Genomic_DNA"/>
</dbReference>
<name>A0ABP3D757_9BURK</name>
<evidence type="ECO:0000313" key="1">
    <source>
        <dbReference type="EMBL" id="GAA0225132.1"/>
    </source>
</evidence>
<keyword evidence="2" id="KW-1185">Reference proteome</keyword>
<proteinExistence type="predicted"/>